<dbReference type="Gene3D" id="1.20.5.110">
    <property type="match status" value="1"/>
</dbReference>
<evidence type="ECO:0000313" key="7">
    <source>
        <dbReference type="Proteomes" id="UP001314169"/>
    </source>
</evidence>
<keyword evidence="4" id="KW-0472">Membrane</keyword>
<dbReference type="PANTHER" id="PTHR47462">
    <property type="entry name" value="VESICLE-ASSOCIATED MEMBRANE PROTEIN 5"/>
    <property type="match status" value="1"/>
</dbReference>
<gene>
    <name evidence="6" type="ORF">MPIPNATIZW_LOCUS3575</name>
</gene>
<evidence type="ECO:0000313" key="6">
    <source>
        <dbReference type="EMBL" id="CAK6435269.1"/>
    </source>
</evidence>
<name>A0ABN9ZAU7_PIPNA</name>
<dbReference type="Pfam" id="PF00957">
    <property type="entry name" value="Synaptobrevin"/>
    <property type="match status" value="1"/>
</dbReference>
<feature type="domain" description="V-SNARE coiled-coil homology" evidence="5">
    <location>
        <begin position="143"/>
        <end position="203"/>
    </location>
</feature>
<evidence type="ECO:0000256" key="4">
    <source>
        <dbReference type="SAM" id="Phobius"/>
    </source>
</evidence>
<keyword evidence="7" id="KW-1185">Reference proteome</keyword>
<sequence length="254" mass="27914">MGRLEIEPAPRQVFGVKEEGSCLENLPLRLSECGIGPPSNPYLGTHCKVESLPRRHPGCRFWPLSSLAISKAKVEHVVPAAALPSPGEEGPSRKQAWCLMVLLQRGWQRWDGKARLAVAMPGWPHLRGTGGRKRKLGRKAGKKLEQCQQQADEVTEIMLNNFDKVLERDGKLSELEQRSNQLLDMSSAFSKTTKTLAQKKRWENIRWRVCLGLVVGGGLLIILIVLLVIFLPQRSEGSSGPQAQDSGAASSPGG</sequence>
<keyword evidence="4" id="KW-0812">Transmembrane</keyword>
<dbReference type="CDD" id="cd15872">
    <property type="entry name" value="R-SNARE_VAMP5"/>
    <property type="match status" value="1"/>
</dbReference>
<evidence type="ECO:0000259" key="5">
    <source>
        <dbReference type="PROSITE" id="PS50892"/>
    </source>
</evidence>
<protein>
    <recommendedName>
        <fullName evidence="5">V-SNARE coiled-coil homology domain-containing protein</fullName>
    </recommendedName>
</protein>
<evidence type="ECO:0000256" key="1">
    <source>
        <dbReference type="ARBA" id="ARBA00008025"/>
    </source>
</evidence>
<comment type="subcellular location">
    <subcellularLocation>
        <location evidence="2">Endomembrane system</location>
        <topology evidence="2">Single-pass type IV membrane protein</topology>
    </subcellularLocation>
</comment>
<dbReference type="PROSITE" id="PS50892">
    <property type="entry name" value="V_SNARE"/>
    <property type="match status" value="1"/>
</dbReference>
<dbReference type="InterPro" id="IPR001388">
    <property type="entry name" value="Synaptobrevin-like"/>
</dbReference>
<feature type="transmembrane region" description="Helical" evidence="4">
    <location>
        <begin position="209"/>
        <end position="231"/>
    </location>
</feature>
<dbReference type="EMBL" id="OY882869">
    <property type="protein sequence ID" value="CAK6435269.1"/>
    <property type="molecule type" value="Genomic_DNA"/>
</dbReference>
<keyword evidence="4" id="KW-1133">Transmembrane helix</keyword>
<dbReference type="PANTHER" id="PTHR47462:SF1">
    <property type="entry name" value="VESICLE-ASSOCIATED MEMBRANE PROTEIN 5"/>
    <property type="match status" value="1"/>
</dbReference>
<dbReference type="PRINTS" id="PR00219">
    <property type="entry name" value="SYNAPTOBREVN"/>
</dbReference>
<dbReference type="SUPFAM" id="SSF58038">
    <property type="entry name" value="SNARE fusion complex"/>
    <property type="match status" value="1"/>
</dbReference>
<dbReference type="InterPro" id="IPR042855">
    <property type="entry name" value="V_SNARE_CC"/>
</dbReference>
<accession>A0ABN9ZAU7</accession>
<dbReference type="InterPro" id="IPR042166">
    <property type="entry name" value="Vamp5"/>
</dbReference>
<reference evidence="6" key="1">
    <citation type="submission" date="2023-12" db="EMBL/GenBank/DDBJ databases">
        <authorList>
            <person name="Brown T."/>
        </authorList>
    </citation>
    <scope>NUCLEOTIDE SEQUENCE</scope>
</reference>
<organism evidence="6 7">
    <name type="scientific">Pipistrellus nathusii</name>
    <name type="common">Nathusius' pipistrelle</name>
    <dbReference type="NCBI Taxonomy" id="59473"/>
    <lineage>
        <taxon>Eukaryota</taxon>
        <taxon>Metazoa</taxon>
        <taxon>Chordata</taxon>
        <taxon>Craniata</taxon>
        <taxon>Vertebrata</taxon>
        <taxon>Euteleostomi</taxon>
        <taxon>Mammalia</taxon>
        <taxon>Eutheria</taxon>
        <taxon>Laurasiatheria</taxon>
        <taxon>Chiroptera</taxon>
        <taxon>Yangochiroptera</taxon>
        <taxon>Vespertilionidae</taxon>
        <taxon>Pipistrellus</taxon>
    </lineage>
</organism>
<keyword evidence="3" id="KW-0175">Coiled coil</keyword>
<dbReference type="Proteomes" id="UP001314169">
    <property type="component" value="Chromosome 12"/>
</dbReference>
<dbReference type="InterPro" id="IPR042581">
    <property type="entry name" value="VAMP5_R-SNARE"/>
</dbReference>
<evidence type="ECO:0000256" key="3">
    <source>
        <dbReference type="PROSITE-ProRule" id="PRU00290"/>
    </source>
</evidence>
<proteinExistence type="inferred from homology"/>
<evidence type="ECO:0000256" key="2">
    <source>
        <dbReference type="ARBA" id="ARBA00046280"/>
    </source>
</evidence>
<comment type="similarity">
    <text evidence="1">Belongs to the synaptobrevin family.</text>
</comment>